<evidence type="ECO:0000313" key="1">
    <source>
        <dbReference type="EMBL" id="SHN34169.1"/>
    </source>
</evidence>
<protein>
    <submittedName>
        <fullName evidence="1">Endonuclease/Exonuclease/phosphatase family protein</fullName>
    </submittedName>
</protein>
<dbReference type="InterPro" id="IPR036691">
    <property type="entry name" value="Endo/exonu/phosph_ase_sf"/>
</dbReference>
<name>A0A9X8N9J8_9ACTN</name>
<dbReference type="EMBL" id="FRBK01000043">
    <property type="protein sequence ID" value="SHN34169.1"/>
    <property type="molecule type" value="Genomic_DNA"/>
</dbReference>
<dbReference type="AlphaFoldDB" id="A0A9X8N9J8"/>
<keyword evidence="1" id="KW-0255">Endonuclease</keyword>
<evidence type="ECO:0000313" key="2">
    <source>
        <dbReference type="Proteomes" id="UP000184388"/>
    </source>
</evidence>
<comment type="caution">
    <text evidence="1">The sequence shown here is derived from an EMBL/GenBank/DDBJ whole genome shotgun (WGS) entry which is preliminary data.</text>
</comment>
<dbReference type="SUPFAM" id="SSF56219">
    <property type="entry name" value="DNase I-like"/>
    <property type="match status" value="1"/>
</dbReference>
<keyword evidence="1" id="KW-0378">Hydrolase</keyword>
<dbReference type="GO" id="GO:0004767">
    <property type="term" value="F:sphingomyelin phosphodiesterase activity"/>
    <property type="evidence" value="ECO:0007669"/>
    <property type="project" value="InterPro"/>
</dbReference>
<reference evidence="2" key="1">
    <citation type="submission" date="2016-11" db="EMBL/GenBank/DDBJ databases">
        <authorList>
            <person name="Jaros S."/>
            <person name="Januszkiewicz K."/>
            <person name="Wedrychowicz H."/>
        </authorList>
    </citation>
    <scope>NUCLEOTIDE SEQUENCE [LARGE SCALE GENOMIC DNA]</scope>
    <source>
        <strain evidence="2">CGMCC 4.3555</strain>
    </source>
</reference>
<sequence length="338" mass="36783">MNSRQEGNRSLEYIISTINIQQFTDLTSRGESPQSRCDRAEVAATALGRYGGDINILTEGFGGGAIGGVFPACTGGVVDKIRGFTRTDQVGRVCDASSGTPAWDSVTGKCRTNFLTINGGVIILVRDSMASITSRHQLIFRNFHKGTYDRYSNKGAALVECSDLGTQQKFFVVGTHLQADEGDVNIEETHRTRVKQLKEIKSWVASKVGESPDAPIIIAGDMNVEYYCTDPEDGHAPRIDLGKSPKIDEANAALGGVIDPVENIHRFSYDCLRNSRARNEAGAGFEKYQNVLDYIGYMGADGQGITPSIETEVVYYDDTGLDDPIPTDHQLVRATVTL</sequence>
<accession>A0A9X8N9J8</accession>
<gene>
    <name evidence="1" type="ORF">SAMN05216268_1431</name>
</gene>
<dbReference type="PANTHER" id="PTHR16320:SF23">
    <property type="entry name" value="SPHINGOMYELINASE C 1"/>
    <property type="match status" value="1"/>
</dbReference>
<proteinExistence type="predicted"/>
<organism evidence="1 2">
    <name type="scientific">Streptomyces yunnanensis</name>
    <dbReference type="NCBI Taxonomy" id="156453"/>
    <lineage>
        <taxon>Bacteria</taxon>
        <taxon>Bacillati</taxon>
        <taxon>Actinomycetota</taxon>
        <taxon>Actinomycetes</taxon>
        <taxon>Kitasatosporales</taxon>
        <taxon>Streptomycetaceae</taxon>
        <taxon>Streptomyces</taxon>
    </lineage>
</organism>
<dbReference type="PANTHER" id="PTHR16320">
    <property type="entry name" value="SPHINGOMYELINASE FAMILY MEMBER"/>
    <property type="match status" value="1"/>
</dbReference>
<dbReference type="InterPro" id="IPR038772">
    <property type="entry name" value="Sph/SMPD2-like"/>
</dbReference>
<keyword evidence="1" id="KW-0540">Nuclease</keyword>
<dbReference type="Gene3D" id="3.60.10.10">
    <property type="entry name" value="Endonuclease/exonuclease/phosphatase"/>
    <property type="match status" value="1"/>
</dbReference>
<dbReference type="GO" id="GO:0004519">
    <property type="term" value="F:endonuclease activity"/>
    <property type="evidence" value="ECO:0007669"/>
    <property type="project" value="UniProtKB-KW"/>
</dbReference>
<dbReference type="Proteomes" id="UP000184388">
    <property type="component" value="Unassembled WGS sequence"/>
</dbReference>